<gene>
    <name evidence="1" type="ORF">PIB30_032119</name>
</gene>
<reference evidence="1 2" key="1">
    <citation type="journal article" date="2023" name="Plants (Basel)">
        <title>Bridging the Gap: Combining Genomics and Transcriptomics Approaches to Understand Stylosanthes scabra, an Orphan Legume from the Brazilian Caatinga.</title>
        <authorList>
            <person name="Ferreira-Neto J.R.C."/>
            <person name="da Silva M.D."/>
            <person name="Binneck E."/>
            <person name="de Melo N.F."/>
            <person name="da Silva R.H."/>
            <person name="de Melo A.L.T.M."/>
            <person name="Pandolfi V."/>
            <person name="Bustamante F.O."/>
            <person name="Brasileiro-Vidal A.C."/>
            <person name="Benko-Iseppon A.M."/>
        </authorList>
    </citation>
    <scope>NUCLEOTIDE SEQUENCE [LARGE SCALE GENOMIC DNA]</scope>
    <source>
        <tissue evidence="1">Leaves</tissue>
    </source>
</reference>
<evidence type="ECO:0000313" key="1">
    <source>
        <dbReference type="EMBL" id="MED6158365.1"/>
    </source>
</evidence>
<dbReference type="Proteomes" id="UP001341840">
    <property type="component" value="Unassembled WGS sequence"/>
</dbReference>
<dbReference type="EMBL" id="JASCZI010120969">
    <property type="protein sequence ID" value="MED6158365.1"/>
    <property type="molecule type" value="Genomic_DNA"/>
</dbReference>
<protein>
    <submittedName>
        <fullName evidence="1">Uncharacterized protein</fullName>
    </submittedName>
</protein>
<sequence>MWWRWSSHLSAAVTSTPELRLTHRLRLREVLSVLVDSIPGDELGAWMLDNATEIACER</sequence>
<proteinExistence type="predicted"/>
<comment type="caution">
    <text evidence="1">The sequence shown here is derived from an EMBL/GenBank/DDBJ whole genome shotgun (WGS) entry which is preliminary data.</text>
</comment>
<name>A0ABU6UCH2_9FABA</name>
<organism evidence="1 2">
    <name type="scientific">Stylosanthes scabra</name>
    <dbReference type="NCBI Taxonomy" id="79078"/>
    <lineage>
        <taxon>Eukaryota</taxon>
        <taxon>Viridiplantae</taxon>
        <taxon>Streptophyta</taxon>
        <taxon>Embryophyta</taxon>
        <taxon>Tracheophyta</taxon>
        <taxon>Spermatophyta</taxon>
        <taxon>Magnoliopsida</taxon>
        <taxon>eudicotyledons</taxon>
        <taxon>Gunneridae</taxon>
        <taxon>Pentapetalae</taxon>
        <taxon>rosids</taxon>
        <taxon>fabids</taxon>
        <taxon>Fabales</taxon>
        <taxon>Fabaceae</taxon>
        <taxon>Papilionoideae</taxon>
        <taxon>50 kb inversion clade</taxon>
        <taxon>dalbergioids sensu lato</taxon>
        <taxon>Dalbergieae</taxon>
        <taxon>Pterocarpus clade</taxon>
        <taxon>Stylosanthes</taxon>
    </lineage>
</organism>
<evidence type="ECO:0000313" key="2">
    <source>
        <dbReference type="Proteomes" id="UP001341840"/>
    </source>
</evidence>
<accession>A0ABU6UCH2</accession>
<keyword evidence="2" id="KW-1185">Reference proteome</keyword>